<dbReference type="SUPFAM" id="SSF52799">
    <property type="entry name" value="(Phosphotyrosine protein) phosphatases II"/>
    <property type="match status" value="1"/>
</dbReference>
<dbReference type="PANTHER" id="PTHR31126">
    <property type="entry name" value="TYROSINE-PROTEIN PHOSPHATASE"/>
    <property type="match status" value="1"/>
</dbReference>
<dbReference type="PROSITE" id="PS00383">
    <property type="entry name" value="TYR_PHOSPHATASE_1"/>
    <property type="match status" value="1"/>
</dbReference>
<proteinExistence type="inferred from homology"/>
<name>A0A8J3MEJ9_9RHOB</name>
<evidence type="ECO:0000259" key="2">
    <source>
        <dbReference type="PROSITE" id="PS50056"/>
    </source>
</evidence>
<comment type="similarity">
    <text evidence="1">Belongs to the protein-tyrosine phosphatase family.</text>
</comment>
<dbReference type="EMBL" id="BNAP01000018">
    <property type="protein sequence ID" value="GHG97277.1"/>
    <property type="molecule type" value="Genomic_DNA"/>
</dbReference>
<dbReference type="AlphaFoldDB" id="A0A8J3MEJ9"/>
<dbReference type="Gene3D" id="3.90.190.10">
    <property type="entry name" value="Protein tyrosine phosphatase superfamily"/>
    <property type="match status" value="1"/>
</dbReference>
<organism evidence="3 4">
    <name type="scientific">Pseudodonghicola xiamenensis</name>
    <dbReference type="NCBI Taxonomy" id="337702"/>
    <lineage>
        <taxon>Bacteria</taxon>
        <taxon>Pseudomonadati</taxon>
        <taxon>Pseudomonadota</taxon>
        <taxon>Alphaproteobacteria</taxon>
        <taxon>Rhodobacterales</taxon>
        <taxon>Paracoccaceae</taxon>
        <taxon>Pseudodonghicola</taxon>
    </lineage>
</organism>
<dbReference type="Proteomes" id="UP000611500">
    <property type="component" value="Unassembled WGS sequence"/>
</dbReference>
<evidence type="ECO:0000313" key="3">
    <source>
        <dbReference type="EMBL" id="GHG97277.1"/>
    </source>
</evidence>
<keyword evidence="4" id="KW-1185">Reference proteome</keyword>
<accession>A0A8J3MEJ9</accession>
<dbReference type="InterPro" id="IPR000387">
    <property type="entry name" value="Tyr_Pase_dom"/>
</dbReference>
<dbReference type="GO" id="GO:0004721">
    <property type="term" value="F:phosphoprotein phosphatase activity"/>
    <property type="evidence" value="ECO:0007669"/>
    <property type="project" value="InterPro"/>
</dbReference>
<reference evidence="3" key="2">
    <citation type="submission" date="2020-09" db="EMBL/GenBank/DDBJ databases">
        <authorList>
            <person name="Sun Q."/>
            <person name="Zhou Y."/>
        </authorList>
    </citation>
    <scope>NUCLEOTIDE SEQUENCE</scope>
    <source>
        <strain evidence="3">CGMCC 1.7081</strain>
    </source>
</reference>
<reference evidence="3" key="1">
    <citation type="journal article" date="2014" name="Int. J. Syst. Evol. Microbiol.">
        <title>Complete genome sequence of Corynebacterium casei LMG S-19264T (=DSM 44701T), isolated from a smear-ripened cheese.</title>
        <authorList>
            <consortium name="US DOE Joint Genome Institute (JGI-PGF)"/>
            <person name="Walter F."/>
            <person name="Albersmeier A."/>
            <person name="Kalinowski J."/>
            <person name="Ruckert C."/>
        </authorList>
    </citation>
    <scope>NUCLEOTIDE SEQUENCE</scope>
    <source>
        <strain evidence="3">CGMCC 1.7081</strain>
    </source>
</reference>
<evidence type="ECO:0000313" key="4">
    <source>
        <dbReference type="Proteomes" id="UP000611500"/>
    </source>
</evidence>
<dbReference type="PANTHER" id="PTHR31126:SF1">
    <property type="entry name" value="TYROSINE SPECIFIC PROTEIN PHOSPHATASES DOMAIN-CONTAINING PROTEIN"/>
    <property type="match status" value="1"/>
</dbReference>
<comment type="caution">
    <text evidence="3">The sequence shown here is derived from an EMBL/GenBank/DDBJ whole genome shotgun (WGS) entry which is preliminary data.</text>
</comment>
<gene>
    <name evidence="3" type="ORF">GCM10010961_32040</name>
</gene>
<dbReference type="InterPro" id="IPR026893">
    <property type="entry name" value="Tyr/Ser_Pase_IphP-type"/>
</dbReference>
<sequence length="252" mass="26770">MTDLRHIPLAGCFNMRDLGGYPAGDGTTVWRRALRADSLHRVDADGLATLAGMGCTDVIDLRHAEEAGAQPNPVAAGHPTIRYHNVSLFGALDPTRTDLVEAEDALLLLYCEAMAVRAAEVIEVLRLLAAAPGTVVFHCTAGKDRTGIISALLLSLVGVARDDIVADYALTSRQAPAMFAALRREVEAAGQDFDVNAPLLASESPTMEAFLDHIDQTHGGAETFLLANGLTGAEIARIRARMLNETFIQGAA</sequence>
<dbReference type="RefSeq" id="WP_035366863.1">
    <property type="nucleotide sequence ID" value="NZ_BNAP01000018.1"/>
</dbReference>
<dbReference type="PROSITE" id="PS50056">
    <property type="entry name" value="TYR_PHOSPHATASE_2"/>
    <property type="match status" value="1"/>
</dbReference>
<dbReference type="InterPro" id="IPR029021">
    <property type="entry name" value="Prot-tyrosine_phosphatase-like"/>
</dbReference>
<dbReference type="Pfam" id="PF13350">
    <property type="entry name" value="Y_phosphatase3"/>
    <property type="match status" value="1"/>
</dbReference>
<feature type="domain" description="Tyrosine specific protein phosphatases" evidence="2">
    <location>
        <begin position="119"/>
        <end position="154"/>
    </location>
</feature>
<protein>
    <submittedName>
        <fullName evidence="3">Protein-tyrosine-phosphatase</fullName>
    </submittedName>
</protein>
<evidence type="ECO:0000256" key="1">
    <source>
        <dbReference type="ARBA" id="ARBA00009580"/>
    </source>
</evidence>
<dbReference type="InterPro" id="IPR016130">
    <property type="entry name" value="Tyr_Pase_AS"/>
</dbReference>